<feature type="transmembrane region" description="Helical" evidence="1">
    <location>
        <begin position="127"/>
        <end position="149"/>
    </location>
</feature>
<dbReference type="EMBL" id="PTJD01000002">
    <property type="protein sequence ID" value="PPK97894.1"/>
    <property type="molecule type" value="Genomic_DNA"/>
</dbReference>
<gene>
    <name evidence="2" type="ORF">CLV92_10244</name>
</gene>
<dbReference type="AlphaFoldDB" id="A0A2S6IV11"/>
<feature type="transmembrane region" description="Helical" evidence="1">
    <location>
        <begin position="12"/>
        <end position="29"/>
    </location>
</feature>
<protein>
    <submittedName>
        <fullName evidence="2">Uncharacterized protein DUF4386</fullName>
    </submittedName>
</protein>
<reference evidence="2 3" key="1">
    <citation type="submission" date="2018-02" db="EMBL/GenBank/DDBJ databases">
        <title>Genomic Encyclopedia of Archaeal and Bacterial Type Strains, Phase II (KMG-II): from individual species to whole genera.</title>
        <authorList>
            <person name="Goeker M."/>
        </authorList>
    </citation>
    <scope>NUCLEOTIDE SEQUENCE [LARGE SCALE GENOMIC DNA]</scope>
    <source>
        <strain evidence="2 3">DSM 22857</strain>
    </source>
</reference>
<dbReference type="Proteomes" id="UP000239485">
    <property type="component" value="Unassembled WGS sequence"/>
</dbReference>
<keyword evidence="1" id="KW-0472">Membrane</keyword>
<dbReference type="Pfam" id="PF14329">
    <property type="entry name" value="DUF4386"/>
    <property type="match status" value="1"/>
</dbReference>
<evidence type="ECO:0000256" key="1">
    <source>
        <dbReference type="SAM" id="Phobius"/>
    </source>
</evidence>
<keyword evidence="3" id="KW-1185">Reference proteome</keyword>
<dbReference type="OrthoDB" id="1176146at2"/>
<evidence type="ECO:0000313" key="3">
    <source>
        <dbReference type="Proteomes" id="UP000239485"/>
    </source>
</evidence>
<proteinExistence type="predicted"/>
<dbReference type="InterPro" id="IPR025495">
    <property type="entry name" value="DUF4386"/>
</dbReference>
<dbReference type="RefSeq" id="WP_104431365.1">
    <property type="nucleotide sequence ID" value="NZ_PTJD01000002.1"/>
</dbReference>
<keyword evidence="1" id="KW-0812">Transmembrane</keyword>
<feature type="transmembrane region" description="Helical" evidence="1">
    <location>
        <begin position="190"/>
        <end position="211"/>
    </location>
</feature>
<accession>A0A2S6IV11</accession>
<comment type="caution">
    <text evidence="2">The sequence shown here is derived from an EMBL/GenBank/DDBJ whole genome shotgun (WGS) entry which is preliminary data.</text>
</comment>
<evidence type="ECO:0000313" key="2">
    <source>
        <dbReference type="EMBL" id="PPK97894.1"/>
    </source>
</evidence>
<feature type="transmembrane region" description="Helical" evidence="1">
    <location>
        <begin position="84"/>
        <end position="107"/>
    </location>
</feature>
<organism evidence="2 3">
    <name type="scientific">Kineococcus xinjiangensis</name>
    <dbReference type="NCBI Taxonomy" id="512762"/>
    <lineage>
        <taxon>Bacteria</taxon>
        <taxon>Bacillati</taxon>
        <taxon>Actinomycetota</taxon>
        <taxon>Actinomycetes</taxon>
        <taxon>Kineosporiales</taxon>
        <taxon>Kineosporiaceae</taxon>
        <taxon>Kineococcus</taxon>
    </lineage>
</organism>
<sequence>MTPPRRTATTVGVLYFATHVTSIGALALYTSALGDEHGLTTGGELRVLLGALLEVLLALTVIGTAVALFPVVKRHGEGLALGYVALRTLEAAVITVGIASLLAVVTLHRQPGADAVDPTAVRALIAVHDWTFLLGPNFVLGANTVLIALLMRRSGLVPRPIALLGLAGGTLIFTSAIAVLLGLYPQVSTPGALAAVPVFAWEIALAGFLVLRGFRTPAAPARGERPTPAALPA</sequence>
<keyword evidence="1" id="KW-1133">Transmembrane helix</keyword>
<feature type="transmembrane region" description="Helical" evidence="1">
    <location>
        <begin position="161"/>
        <end position="184"/>
    </location>
</feature>
<name>A0A2S6IV11_9ACTN</name>
<feature type="transmembrane region" description="Helical" evidence="1">
    <location>
        <begin position="49"/>
        <end position="72"/>
    </location>
</feature>